<accession>A0ABC8M0X4</accession>
<comment type="similarity">
    <text evidence="2">Belongs to the wax synthase family.</text>
</comment>
<feature type="transmembrane region" description="Helical" evidence="9">
    <location>
        <begin position="7"/>
        <end position="26"/>
    </location>
</feature>
<dbReference type="GO" id="GO:0006629">
    <property type="term" value="P:lipid metabolic process"/>
    <property type="evidence" value="ECO:0007669"/>
    <property type="project" value="UniProtKB-KW"/>
</dbReference>
<keyword evidence="3" id="KW-0808">Transferase</keyword>
<dbReference type="Proteomes" id="UP001642260">
    <property type="component" value="Unassembled WGS sequence"/>
</dbReference>
<dbReference type="InterPro" id="IPR032805">
    <property type="entry name" value="Wax_synthase_dom"/>
</dbReference>
<organism evidence="11 12">
    <name type="scientific">Eruca vesicaria subsp. sativa</name>
    <name type="common">Garden rocket</name>
    <name type="synonym">Eruca sativa</name>
    <dbReference type="NCBI Taxonomy" id="29727"/>
    <lineage>
        <taxon>Eukaryota</taxon>
        <taxon>Viridiplantae</taxon>
        <taxon>Streptophyta</taxon>
        <taxon>Embryophyta</taxon>
        <taxon>Tracheophyta</taxon>
        <taxon>Spermatophyta</taxon>
        <taxon>Magnoliopsida</taxon>
        <taxon>eudicotyledons</taxon>
        <taxon>Gunneridae</taxon>
        <taxon>Pentapetalae</taxon>
        <taxon>rosids</taxon>
        <taxon>malvids</taxon>
        <taxon>Brassicales</taxon>
        <taxon>Brassicaceae</taxon>
        <taxon>Brassiceae</taxon>
        <taxon>Eruca</taxon>
    </lineage>
</organism>
<evidence type="ECO:0000256" key="8">
    <source>
        <dbReference type="ARBA" id="ARBA00023315"/>
    </source>
</evidence>
<evidence type="ECO:0000256" key="5">
    <source>
        <dbReference type="ARBA" id="ARBA00022989"/>
    </source>
</evidence>
<keyword evidence="7 9" id="KW-0472">Membrane</keyword>
<dbReference type="InterPro" id="IPR017088">
    <property type="entry name" value="Wax_synthase_Magnoliopsida"/>
</dbReference>
<evidence type="ECO:0000256" key="1">
    <source>
        <dbReference type="ARBA" id="ARBA00004141"/>
    </source>
</evidence>
<name>A0ABC8M0X4_ERUVS</name>
<keyword evidence="6" id="KW-0443">Lipid metabolism</keyword>
<evidence type="ECO:0000256" key="2">
    <source>
        <dbReference type="ARBA" id="ARBA00007282"/>
    </source>
</evidence>
<feature type="transmembrane region" description="Helical" evidence="9">
    <location>
        <begin position="153"/>
        <end position="173"/>
    </location>
</feature>
<proteinExistence type="inferred from homology"/>
<comment type="caution">
    <text evidence="11">The sequence shown here is derived from an EMBL/GenBank/DDBJ whole genome shotgun (WGS) entry which is preliminary data.</text>
</comment>
<evidence type="ECO:0000256" key="6">
    <source>
        <dbReference type="ARBA" id="ARBA00023098"/>
    </source>
</evidence>
<keyword evidence="5 9" id="KW-1133">Transmembrane helix</keyword>
<dbReference type="GO" id="GO:0016020">
    <property type="term" value="C:membrane"/>
    <property type="evidence" value="ECO:0007669"/>
    <property type="project" value="UniProtKB-SubCell"/>
</dbReference>
<evidence type="ECO:0000256" key="7">
    <source>
        <dbReference type="ARBA" id="ARBA00023136"/>
    </source>
</evidence>
<keyword evidence="12" id="KW-1185">Reference proteome</keyword>
<dbReference type="GO" id="GO:0016746">
    <property type="term" value="F:acyltransferase activity"/>
    <property type="evidence" value="ECO:0007669"/>
    <property type="project" value="UniProtKB-KW"/>
</dbReference>
<comment type="subcellular location">
    <subcellularLocation>
        <location evidence="1">Membrane</location>
        <topology evidence="1">Multi-pass membrane protein</topology>
    </subcellularLocation>
</comment>
<dbReference type="Pfam" id="PF13813">
    <property type="entry name" value="MBOAT_2"/>
    <property type="match status" value="1"/>
</dbReference>
<dbReference type="AlphaFoldDB" id="A0ABC8M0X4"/>
<evidence type="ECO:0000256" key="4">
    <source>
        <dbReference type="ARBA" id="ARBA00022692"/>
    </source>
</evidence>
<keyword evidence="4 9" id="KW-0812">Transmembrane</keyword>
<gene>
    <name evidence="11" type="ORF">ERUC_LOCUS42345</name>
</gene>
<feature type="transmembrane region" description="Helical" evidence="9">
    <location>
        <begin position="321"/>
        <end position="340"/>
    </location>
</feature>
<dbReference type="PIRSF" id="PIRSF037006">
    <property type="entry name" value="Wax_synthase"/>
    <property type="match status" value="1"/>
</dbReference>
<keyword evidence="8" id="KW-0012">Acyltransferase</keyword>
<feature type="transmembrane region" description="Helical" evidence="9">
    <location>
        <begin position="254"/>
        <end position="274"/>
    </location>
</feature>
<evidence type="ECO:0000256" key="9">
    <source>
        <dbReference type="SAM" id="Phobius"/>
    </source>
</evidence>
<dbReference type="PANTHER" id="PTHR31595">
    <property type="entry name" value="LONG-CHAIN-ALCOHOL O-FATTY-ACYLTRANSFERASE 3-RELATED"/>
    <property type="match status" value="1"/>
</dbReference>
<feature type="domain" description="Wax synthase" evidence="10">
    <location>
        <begin position="176"/>
        <end position="262"/>
    </location>
</feature>
<feature type="transmembrane region" description="Helical" evidence="9">
    <location>
        <begin position="114"/>
        <end position="133"/>
    </location>
</feature>
<evidence type="ECO:0000256" key="3">
    <source>
        <dbReference type="ARBA" id="ARBA00022679"/>
    </source>
</evidence>
<sequence length="344" mass="39154">MEQELKNLIKVWITALISISYCYYIPPRVKSGVPRLLSLCPVLSLFLVLPLCFSSVHLSLITAFFLTWLANFKLILFSFDKGPLIPIPASLSRFICFTCFPIKAQQSPKPQNHLSKLFFAIKVAIFGVLLHLYSYRKNMSPSLLLALYSVHLYLEIEIILSFVKNVVCIFLGCDLEPQSNKPYLATSLQDFWGRRWNLMVPAILRPAVYAPMSRVSERSMSSRWALFPGILAAFIVSGLVHELLFFYLTREMPTWEVTMFFVLHGVCTAAELAVKKKTKVMQLSPVLSRLLTVGFVFATAGWLFTPQLIRGGVMERYTNEALLVVDFFGQKFFILFGIFLTSTE</sequence>
<evidence type="ECO:0000313" key="11">
    <source>
        <dbReference type="EMBL" id="CAH8389862.1"/>
    </source>
</evidence>
<protein>
    <recommendedName>
        <fullName evidence="10">Wax synthase domain-containing protein</fullName>
    </recommendedName>
</protein>
<dbReference type="EMBL" id="CAKOAT010858487">
    <property type="protein sequence ID" value="CAH8389862.1"/>
    <property type="molecule type" value="Genomic_DNA"/>
</dbReference>
<dbReference type="InterPro" id="IPR044851">
    <property type="entry name" value="Wax_synthase"/>
</dbReference>
<reference evidence="11 12" key="1">
    <citation type="submission" date="2022-03" db="EMBL/GenBank/DDBJ databases">
        <authorList>
            <person name="Macdonald S."/>
            <person name="Ahmed S."/>
            <person name="Newling K."/>
        </authorList>
    </citation>
    <scope>NUCLEOTIDE SEQUENCE [LARGE SCALE GENOMIC DNA]</scope>
</reference>
<feature type="transmembrane region" description="Helical" evidence="9">
    <location>
        <begin position="286"/>
        <end position="309"/>
    </location>
</feature>
<evidence type="ECO:0000313" key="12">
    <source>
        <dbReference type="Proteomes" id="UP001642260"/>
    </source>
</evidence>
<evidence type="ECO:0000259" key="10">
    <source>
        <dbReference type="Pfam" id="PF13813"/>
    </source>
</evidence>
<dbReference type="PANTHER" id="PTHR31595:SF39">
    <property type="entry name" value="LONG-CHAIN-ALCOHOL O-FATTY-ACYLTRANSFERASE 5-RELATED"/>
    <property type="match status" value="1"/>
</dbReference>
<feature type="transmembrane region" description="Helical" evidence="9">
    <location>
        <begin position="224"/>
        <end position="248"/>
    </location>
</feature>